<dbReference type="InterPro" id="IPR051727">
    <property type="entry name" value="DnaJ_C3_Co-chaperones"/>
</dbReference>
<proteinExistence type="predicted"/>
<reference evidence="12" key="1">
    <citation type="submission" date="2022-08" db="EMBL/GenBank/DDBJ databases">
        <authorList>
            <person name="Kallberg Y."/>
            <person name="Tangrot J."/>
            <person name="Rosling A."/>
        </authorList>
    </citation>
    <scope>NUCLEOTIDE SEQUENCE</scope>
    <source>
        <strain evidence="12">Wild A</strain>
    </source>
</reference>
<dbReference type="Gene3D" id="1.10.287.110">
    <property type="entry name" value="DnaJ domain"/>
    <property type="match status" value="1"/>
</dbReference>
<feature type="repeat" description="TPR" evidence="7">
    <location>
        <begin position="61"/>
        <end position="94"/>
    </location>
</feature>
<evidence type="ECO:0000313" key="12">
    <source>
        <dbReference type="EMBL" id="CAI2175146.1"/>
    </source>
</evidence>
<accession>A0A9W4SNX3</accession>
<feature type="region of interest" description="Disordered" evidence="9">
    <location>
        <begin position="471"/>
        <end position="491"/>
    </location>
</feature>
<sequence length="524" mass="60170">MKVHFFLVAFVPFFLSTTSLVFAEKLTHQYIEEGNEFLTKGQYDDALRSFEAAINQDPKNYLSYFKRAATYLSLGRSTKALQDFTTLLKLKPDFDQALLYRAKIYLKELSLIEARKDLQKYLKKNDKDTDARQLLQLIDQAEQLIRDAKNALAKKNYDECIDFVSKAIIISQRSGQLRLMRAECHLAKGEIEEGVRDLSSASQLNPNDLDLLVRLAKLNYFTLYNPVQSIQYVKQCTRNDPDNKICIKLNRKIKKFEDGVEKVSKDIEGQRFLSATKKLLGTKESKGLIKEVDEELITLSEGRQKSELITKLYGWACKAFGEAAKRETKNKGKLFKDACKWCSETLKFDERNAEALIYRGEAYLMEENFEGAMEDFKKAHDLTQGQDERAKAGYQKASRMLKQSKKKDYYKVLGVPRTASKKEIKKAYRKLAQEWHPDKYKGDLTTDQVHAKMSIINEAYEVLNNDELRAKFDNGEDPNEPNGGGQPFFYNDNNPFMQFTGGFQFSGFPFGASEESSNPIINNN</sequence>
<feature type="domain" description="J" evidence="11">
    <location>
        <begin position="408"/>
        <end position="476"/>
    </location>
</feature>
<gene>
    <name evidence="12" type="ORF">FWILDA_LOCUS6947</name>
</gene>
<dbReference type="SMART" id="SM00271">
    <property type="entry name" value="DnaJ"/>
    <property type="match status" value="1"/>
</dbReference>
<evidence type="ECO:0000259" key="11">
    <source>
        <dbReference type="PROSITE" id="PS50076"/>
    </source>
</evidence>
<dbReference type="FunFam" id="1.25.40.10:FF:000224">
    <property type="entry name" value="DnaJ and TPR domain protein"/>
    <property type="match status" value="1"/>
</dbReference>
<evidence type="ECO:0000256" key="2">
    <source>
        <dbReference type="ARBA" id="ARBA00022729"/>
    </source>
</evidence>
<dbReference type="CDD" id="cd06257">
    <property type="entry name" value="DnaJ"/>
    <property type="match status" value="1"/>
</dbReference>
<dbReference type="InterPro" id="IPR001623">
    <property type="entry name" value="DnaJ_domain"/>
</dbReference>
<evidence type="ECO:0000256" key="10">
    <source>
        <dbReference type="SAM" id="SignalP"/>
    </source>
</evidence>
<dbReference type="SUPFAM" id="SSF46565">
    <property type="entry name" value="Chaperone J-domain"/>
    <property type="match status" value="1"/>
</dbReference>
<name>A0A9W4SNX3_9GLOM</name>
<keyword evidence="3" id="KW-0677">Repeat</keyword>
<dbReference type="Pfam" id="PF00226">
    <property type="entry name" value="DnaJ"/>
    <property type="match status" value="1"/>
</dbReference>
<dbReference type="InterPro" id="IPR036869">
    <property type="entry name" value="J_dom_sf"/>
</dbReference>
<evidence type="ECO:0000256" key="8">
    <source>
        <dbReference type="SAM" id="Coils"/>
    </source>
</evidence>
<keyword evidence="13" id="KW-1185">Reference proteome</keyword>
<keyword evidence="4 7" id="KW-0802">TPR repeat</keyword>
<dbReference type="PROSITE" id="PS50005">
    <property type="entry name" value="TPR"/>
    <property type="match status" value="3"/>
</dbReference>
<dbReference type="InterPro" id="IPR011990">
    <property type="entry name" value="TPR-like_helical_dom_sf"/>
</dbReference>
<dbReference type="GO" id="GO:0051787">
    <property type="term" value="F:misfolded protein binding"/>
    <property type="evidence" value="ECO:0007669"/>
    <property type="project" value="TreeGrafter"/>
</dbReference>
<dbReference type="PANTHER" id="PTHR44140">
    <property type="entry name" value="LD25575P"/>
    <property type="match status" value="1"/>
</dbReference>
<organism evidence="12 13">
    <name type="scientific">Funneliformis geosporum</name>
    <dbReference type="NCBI Taxonomy" id="1117311"/>
    <lineage>
        <taxon>Eukaryota</taxon>
        <taxon>Fungi</taxon>
        <taxon>Fungi incertae sedis</taxon>
        <taxon>Mucoromycota</taxon>
        <taxon>Glomeromycotina</taxon>
        <taxon>Glomeromycetes</taxon>
        <taxon>Glomerales</taxon>
        <taxon>Glomeraceae</taxon>
        <taxon>Funneliformis</taxon>
    </lineage>
</organism>
<dbReference type="SMART" id="SM00028">
    <property type="entry name" value="TPR"/>
    <property type="match status" value="6"/>
</dbReference>
<keyword evidence="5" id="KW-0256">Endoplasmic reticulum</keyword>
<dbReference type="PRINTS" id="PR00625">
    <property type="entry name" value="JDOMAIN"/>
</dbReference>
<dbReference type="GO" id="GO:0005788">
    <property type="term" value="C:endoplasmic reticulum lumen"/>
    <property type="evidence" value="ECO:0007669"/>
    <property type="project" value="UniProtKB-SubCell"/>
</dbReference>
<dbReference type="GO" id="GO:0051087">
    <property type="term" value="F:protein-folding chaperone binding"/>
    <property type="evidence" value="ECO:0007669"/>
    <property type="project" value="TreeGrafter"/>
</dbReference>
<feature type="repeat" description="TPR" evidence="7">
    <location>
        <begin position="353"/>
        <end position="386"/>
    </location>
</feature>
<keyword evidence="2 10" id="KW-0732">Signal</keyword>
<evidence type="ECO:0000256" key="4">
    <source>
        <dbReference type="ARBA" id="ARBA00022803"/>
    </source>
</evidence>
<comment type="caution">
    <text evidence="12">The sequence shown here is derived from an EMBL/GenBank/DDBJ whole genome shotgun (WGS) entry which is preliminary data.</text>
</comment>
<dbReference type="Pfam" id="PF13432">
    <property type="entry name" value="TPR_16"/>
    <property type="match status" value="1"/>
</dbReference>
<evidence type="ECO:0000256" key="5">
    <source>
        <dbReference type="ARBA" id="ARBA00022824"/>
    </source>
</evidence>
<dbReference type="PROSITE" id="PS50076">
    <property type="entry name" value="DNAJ_2"/>
    <property type="match status" value="1"/>
</dbReference>
<feature type="repeat" description="TPR" evidence="7">
    <location>
        <begin position="27"/>
        <end position="60"/>
    </location>
</feature>
<evidence type="ECO:0000256" key="9">
    <source>
        <dbReference type="SAM" id="MobiDB-lite"/>
    </source>
</evidence>
<evidence type="ECO:0000256" key="3">
    <source>
        <dbReference type="ARBA" id="ARBA00022737"/>
    </source>
</evidence>
<comment type="subcellular location">
    <subcellularLocation>
        <location evidence="1">Endoplasmic reticulum lumen</location>
    </subcellularLocation>
</comment>
<evidence type="ECO:0000313" key="13">
    <source>
        <dbReference type="Proteomes" id="UP001153678"/>
    </source>
</evidence>
<keyword evidence="8" id="KW-0175">Coiled coil</keyword>
<evidence type="ECO:0000256" key="6">
    <source>
        <dbReference type="ARBA" id="ARBA00073740"/>
    </source>
</evidence>
<dbReference type="PANTHER" id="PTHR44140:SF2">
    <property type="entry name" value="LD25575P"/>
    <property type="match status" value="1"/>
</dbReference>
<feature type="coiled-coil region" evidence="8">
    <location>
        <begin position="131"/>
        <end position="158"/>
    </location>
</feature>
<dbReference type="InterPro" id="IPR019734">
    <property type="entry name" value="TPR_rpt"/>
</dbReference>
<dbReference type="Gene3D" id="1.25.40.10">
    <property type="entry name" value="Tetratricopeptide repeat domain"/>
    <property type="match status" value="1"/>
</dbReference>
<feature type="chain" id="PRO_5040735383" description="Tetratricopeptide repeat and J domain-containing co-chaperone DNJ1" evidence="10">
    <location>
        <begin position="24"/>
        <end position="524"/>
    </location>
</feature>
<dbReference type="SUPFAM" id="SSF48452">
    <property type="entry name" value="TPR-like"/>
    <property type="match status" value="2"/>
</dbReference>
<dbReference type="OrthoDB" id="1726119at2759"/>
<protein>
    <recommendedName>
        <fullName evidence="6">Tetratricopeptide repeat and J domain-containing co-chaperone DNJ1</fullName>
    </recommendedName>
</protein>
<dbReference type="EMBL" id="CAMKVN010001316">
    <property type="protein sequence ID" value="CAI2175146.1"/>
    <property type="molecule type" value="Genomic_DNA"/>
</dbReference>
<dbReference type="AlphaFoldDB" id="A0A9W4SNX3"/>
<dbReference type="GO" id="GO:0034975">
    <property type="term" value="P:protein folding in endoplasmic reticulum"/>
    <property type="evidence" value="ECO:0007669"/>
    <property type="project" value="TreeGrafter"/>
</dbReference>
<evidence type="ECO:0000256" key="1">
    <source>
        <dbReference type="ARBA" id="ARBA00004319"/>
    </source>
</evidence>
<dbReference type="Proteomes" id="UP001153678">
    <property type="component" value="Unassembled WGS sequence"/>
</dbReference>
<evidence type="ECO:0000256" key="7">
    <source>
        <dbReference type="PROSITE-ProRule" id="PRU00339"/>
    </source>
</evidence>
<feature type="signal peptide" evidence="10">
    <location>
        <begin position="1"/>
        <end position="23"/>
    </location>
</feature>